<feature type="region of interest" description="Disordered" evidence="1">
    <location>
        <begin position="51"/>
        <end position="80"/>
    </location>
</feature>
<evidence type="ECO:0000256" key="1">
    <source>
        <dbReference type="SAM" id="MobiDB-lite"/>
    </source>
</evidence>
<dbReference type="Proteomes" id="UP000789396">
    <property type="component" value="Unassembled WGS sequence"/>
</dbReference>
<feature type="region of interest" description="Disordered" evidence="1">
    <location>
        <begin position="1"/>
        <end position="24"/>
    </location>
</feature>
<keyword evidence="3" id="KW-1185">Reference proteome</keyword>
<reference evidence="2" key="1">
    <citation type="submission" date="2021-06" db="EMBL/GenBank/DDBJ databases">
        <authorList>
            <person name="Kallberg Y."/>
            <person name="Tangrot J."/>
            <person name="Rosling A."/>
        </authorList>
    </citation>
    <scope>NUCLEOTIDE SEQUENCE</scope>
    <source>
        <strain evidence="2">IN212</strain>
    </source>
</reference>
<evidence type="ECO:0000313" key="2">
    <source>
        <dbReference type="EMBL" id="CAG8814084.1"/>
    </source>
</evidence>
<gene>
    <name evidence="2" type="ORF">RFULGI_LOCUS19067</name>
</gene>
<protein>
    <submittedName>
        <fullName evidence="2">16326_t:CDS:1</fullName>
    </submittedName>
</protein>
<proteinExistence type="predicted"/>
<dbReference type="AlphaFoldDB" id="A0A9N9K6F0"/>
<name>A0A9N9K6F0_9GLOM</name>
<accession>A0A9N9K6F0</accession>
<feature type="non-terminal residue" evidence="2">
    <location>
        <position position="1"/>
    </location>
</feature>
<evidence type="ECO:0000313" key="3">
    <source>
        <dbReference type="Proteomes" id="UP000789396"/>
    </source>
</evidence>
<feature type="non-terminal residue" evidence="2">
    <location>
        <position position="80"/>
    </location>
</feature>
<feature type="compositionally biased region" description="Basic and acidic residues" evidence="1">
    <location>
        <begin position="15"/>
        <end position="24"/>
    </location>
</feature>
<organism evidence="2 3">
    <name type="scientific">Racocetra fulgida</name>
    <dbReference type="NCBI Taxonomy" id="60492"/>
    <lineage>
        <taxon>Eukaryota</taxon>
        <taxon>Fungi</taxon>
        <taxon>Fungi incertae sedis</taxon>
        <taxon>Mucoromycota</taxon>
        <taxon>Glomeromycotina</taxon>
        <taxon>Glomeromycetes</taxon>
        <taxon>Diversisporales</taxon>
        <taxon>Gigasporaceae</taxon>
        <taxon>Racocetra</taxon>
    </lineage>
</organism>
<sequence>IDFYSNTRRQRKNRKNELPEKHQECISSVQNRKLRKIAAETTEEPVIIATNQTDESITTSQSEENTATIPQNDDNIVETN</sequence>
<dbReference type="EMBL" id="CAJVPZ010089361">
    <property type="protein sequence ID" value="CAG8814084.1"/>
    <property type="molecule type" value="Genomic_DNA"/>
</dbReference>
<comment type="caution">
    <text evidence="2">The sequence shown here is derived from an EMBL/GenBank/DDBJ whole genome shotgun (WGS) entry which is preliminary data.</text>
</comment>